<dbReference type="AlphaFoldDB" id="D0I9K3"/>
<name>D0I9K3_GRIHO</name>
<accession>D0I9K3</accession>
<protein>
    <submittedName>
        <fullName evidence="1">Uncharacterized protein</fullName>
    </submittedName>
</protein>
<dbReference type="Proteomes" id="UP000003604">
    <property type="component" value="Unassembled WGS sequence"/>
</dbReference>
<evidence type="ECO:0000313" key="1">
    <source>
        <dbReference type="EMBL" id="EEY72118.1"/>
    </source>
</evidence>
<proteinExistence type="predicted"/>
<reference evidence="1 2" key="1">
    <citation type="submission" date="2009-10" db="EMBL/GenBank/DDBJ databases">
        <authorList>
            <consortium name="Los Alamos National Laboratory (LANL)"/>
            <consortium name="National Microbial Pathogen Data Resource (NMPDR)"/>
            <person name="Saunders E.H."/>
            <person name="Munk A.C."/>
            <person name="Tapia R."/>
            <person name="Green L."/>
            <person name="Rogers Y."/>
            <person name="Detter J.C."/>
            <person name="Bruce D."/>
            <person name="Brettin T.S."/>
            <person name="Colwell R.R."/>
            <person name="Huq A."/>
            <person name="Grim C.J."/>
            <person name="Hasan N.A."/>
            <person name="Bartels D."/>
            <person name="Vonstein V."/>
        </authorList>
    </citation>
    <scope>NUCLEOTIDE SEQUENCE [LARGE SCALE GENOMIC DNA]</scope>
    <source>
        <strain evidence="1 2">CIP 101886</strain>
    </source>
</reference>
<evidence type="ECO:0000313" key="2">
    <source>
        <dbReference type="Proteomes" id="UP000003604"/>
    </source>
</evidence>
<keyword evidence="2" id="KW-1185">Reference proteome</keyword>
<sequence length="62" mass="6866">MFCFELASGGLVKVFVSQVSTLISNEKAFSWWFAEAVSFEFKSKCFVQKGVGGKPRTSFCSV</sequence>
<organism evidence="1 2">
    <name type="scientific">Grimontia hollisae CIP 101886</name>
    <dbReference type="NCBI Taxonomy" id="675812"/>
    <lineage>
        <taxon>Bacteria</taxon>
        <taxon>Pseudomonadati</taxon>
        <taxon>Pseudomonadota</taxon>
        <taxon>Gammaproteobacteria</taxon>
        <taxon>Vibrionales</taxon>
        <taxon>Vibrionaceae</taxon>
        <taxon>Grimontia</taxon>
    </lineage>
</organism>
<dbReference type="EMBL" id="ADAQ01000012">
    <property type="protein sequence ID" value="EEY72118.1"/>
    <property type="molecule type" value="Genomic_DNA"/>
</dbReference>
<comment type="caution">
    <text evidence="1">The sequence shown here is derived from an EMBL/GenBank/DDBJ whole genome shotgun (WGS) entry which is preliminary data.</text>
</comment>
<gene>
    <name evidence="1" type="ORF">VHA_002540</name>
</gene>